<gene>
    <name evidence="1" type="ORF">S06H3_50229</name>
</gene>
<feature type="non-terminal residue" evidence="1">
    <location>
        <position position="1"/>
    </location>
</feature>
<accession>X1QE99</accession>
<comment type="caution">
    <text evidence="1">The sequence shown here is derived from an EMBL/GenBank/DDBJ whole genome shotgun (WGS) entry which is preliminary data.</text>
</comment>
<evidence type="ECO:0000313" key="1">
    <source>
        <dbReference type="EMBL" id="GAI41589.1"/>
    </source>
</evidence>
<protein>
    <submittedName>
        <fullName evidence="1">Uncharacterized protein</fullName>
    </submittedName>
</protein>
<organism evidence="1">
    <name type="scientific">marine sediment metagenome</name>
    <dbReference type="NCBI Taxonomy" id="412755"/>
    <lineage>
        <taxon>unclassified sequences</taxon>
        <taxon>metagenomes</taxon>
        <taxon>ecological metagenomes</taxon>
    </lineage>
</organism>
<proteinExistence type="predicted"/>
<sequence length="44" mass="4384">VHKISPLKLLPALDGSGQGNIVSVFQLGAEGQSTGKAGNPDPQG</sequence>
<dbReference type="AlphaFoldDB" id="X1QE99"/>
<name>X1QE99_9ZZZZ</name>
<reference evidence="1" key="1">
    <citation type="journal article" date="2014" name="Front. Microbiol.">
        <title>High frequency of phylogenetically diverse reductive dehalogenase-homologous genes in deep subseafloor sedimentary metagenomes.</title>
        <authorList>
            <person name="Kawai M."/>
            <person name="Futagami T."/>
            <person name="Toyoda A."/>
            <person name="Takaki Y."/>
            <person name="Nishi S."/>
            <person name="Hori S."/>
            <person name="Arai W."/>
            <person name="Tsubouchi T."/>
            <person name="Morono Y."/>
            <person name="Uchiyama I."/>
            <person name="Ito T."/>
            <person name="Fujiyama A."/>
            <person name="Inagaki F."/>
            <person name="Takami H."/>
        </authorList>
    </citation>
    <scope>NUCLEOTIDE SEQUENCE</scope>
    <source>
        <strain evidence="1">Expedition CK06-06</strain>
    </source>
</reference>
<dbReference type="EMBL" id="BARV01031785">
    <property type="protein sequence ID" value="GAI41589.1"/>
    <property type="molecule type" value="Genomic_DNA"/>
</dbReference>